<reference evidence="1 2" key="1">
    <citation type="journal article" date="2014" name="Nature">
        <title>An environmental bacterial taxon with a large and distinct metabolic repertoire.</title>
        <authorList>
            <person name="Wilson M.C."/>
            <person name="Mori T."/>
            <person name="Ruckert C."/>
            <person name="Uria A.R."/>
            <person name="Helf M.J."/>
            <person name="Takada K."/>
            <person name="Gernert C."/>
            <person name="Steffens U.A."/>
            <person name="Heycke N."/>
            <person name="Schmitt S."/>
            <person name="Rinke C."/>
            <person name="Helfrich E.J."/>
            <person name="Brachmann A.O."/>
            <person name="Gurgui C."/>
            <person name="Wakimoto T."/>
            <person name="Kracht M."/>
            <person name="Crusemann M."/>
            <person name="Hentschel U."/>
            <person name="Abe I."/>
            <person name="Matsunaga S."/>
            <person name="Kalinowski J."/>
            <person name="Takeyama H."/>
            <person name="Piel J."/>
        </authorList>
    </citation>
    <scope>NUCLEOTIDE SEQUENCE [LARGE SCALE GENOMIC DNA]</scope>
    <source>
        <strain evidence="2">TSY1</strain>
    </source>
</reference>
<protein>
    <submittedName>
        <fullName evidence="1">Uncharacterized protein</fullName>
    </submittedName>
</protein>
<dbReference type="HOGENOM" id="CLU_2988053_0_0_7"/>
<accession>W4L6Y5</accession>
<comment type="caution">
    <text evidence="1">The sequence shown here is derived from an EMBL/GenBank/DDBJ whole genome shotgun (WGS) entry which is preliminary data.</text>
</comment>
<evidence type="ECO:0000313" key="2">
    <source>
        <dbReference type="Proteomes" id="UP000019141"/>
    </source>
</evidence>
<name>W4L6Y5_ENTF1</name>
<dbReference type="Proteomes" id="UP000019141">
    <property type="component" value="Unassembled WGS sequence"/>
</dbReference>
<dbReference type="EMBL" id="AZHW01001303">
    <property type="protein sequence ID" value="ETW93121.1"/>
    <property type="molecule type" value="Genomic_DNA"/>
</dbReference>
<proteinExistence type="predicted"/>
<evidence type="ECO:0000313" key="1">
    <source>
        <dbReference type="EMBL" id="ETW93121.1"/>
    </source>
</evidence>
<dbReference type="AlphaFoldDB" id="W4L6Y5"/>
<keyword evidence="2" id="KW-1185">Reference proteome</keyword>
<gene>
    <name evidence="1" type="ORF">ETSY1_40630</name>
</gene>
<sequence length="57" mass="6589">MERVSLAQALNDIQHELLKMREVNWPARFFEDICIDDPAFVRPPQGDTPPAPAIDWQ</sequence>
<organism evidence="1 2">
    <name type="scientific">Entotheonella factor</name>
    <dbReference type="NCBI Taxonomy" id="1429438"/>
    <lineage>
        <taxon>Bacteria</taxon>
        <taxon>Pseudomonadati</taxon>
        <taxon>Nitrospinota/Tectimicrobiota group</taxon>
        <taxon>Candidatus Tectimicrobiota</taxon>
        <taxon>Candidatus Entotheonellia</taxon>
        <taxon>Candidatus Entotheonellales</taxon>
        <taxon>Candidatus Entotheonellaceae</taxon>
        <taxon>Candidatus Entotheonella</taxon>
    </lineage>
</organism>